<name>A0ABN0H9I7_9LEPT</name>
<gene>
    <name evidence="2" type="ORF">LEP1GSC178_0088</name>
</gene>
<keyword evidence="1" id="KW-1133">Transmembrane helix</keyword>
<dbReference type="Proteomes" id="UP000018720">
    <property type="component" value="Unassembled WGS sequence"/>
</dbReference>
<feature type="transmembrane region" description="Helical" evidence="1">
    <location>
        <begin position="172"/>
        <end position="189"/>
    </location>
</feature>
<comment type="caution">
    <text evidence="2">The sequence shown here is derived from an EMBL/GenBank/DDBJ whole genome shotgun (WGS) entry which is preliminary data.</text>
</comment>
<reference evidence="2 3" key="1">
    <citation type="submission" date="2012-08" db="EMBL/GenBank/DDBJ databases">
        <authorList>
            <person name="Harkins D.M."/>
            <person name="Durkin A.S."/>
            <person name="Selengut J.D."/>
            <person name="Sanka R."/>
            <person name="DePew J."/>
            <person name="Purushe J."/>
            <person name="Matthias M.A."/>
            <person name="Vinetz J.M."/>
            <person name="Sutton G.G."/>
            <person name="Nelson W.C."/>
            <person name="Fouts D.E."/>
        </authorList>
    </citation>
    <scope>NUCLEOTIDE SEQUENCE [LARGE SCALE GENOMIC DNA]</scope>
    <source>
        <strain evidence="2 3">MMD4847</strain>
    </source>
</reference>
<feature type="transmembrane region" description="Helical" evidence="1">
    <location>
        <begin position="96"/>
        <end position="116"/>
    </location>
</feature>
<dbReference type="EMBL" id="AHOM02000005">
    <property type="protein sequence ID" value="EJZ42301.1"/>
    <property type="molecule type" value="Genomic_DNA"/>
</dbReference>
<organism evidence="2 3">
    <name type="scientific">Leptospira licerasiae str. MMD4847</name>
    <dbReference type="NCBI Taxonomy" id="1049971"/>
    <lineage>
        <taxon>Bacteria</taxon>
        <taxon>Pseudomonadati</taxon>
        <taxon>Spirochaetota</taxon>
        <taxon>Spirochaetia</taxon>
        <taxon>Leptospirales</taxon>
        <taxon>Leptospiraceae</taxon>
        <taxon>Leptospira</taxon>
    </lineage>
</organism>
<dbReference type="RefSeq" id="WP_008591860.1">
    <property type="nucleotide sequence ID" value="NZ_AHOM02000005.1"/>
</dbReference>
<sequence length="213" mass="24777">MKDRICKSINLIWPLLLGEKNHYNKFLSEDALKSKRINEKDVDRAIKMYELQRDRIKTIESKSIVFIGFFASIVAIIGIAIREIIQLKDKSISDYILMILAGILMAYTSMIILYAIRALERTSYNSLDENDILESGQRQKFISIINKVKRNYDAINDKVDYMSMAQEFAKKIIILIIIIALIIIIFGIIQSTKLVSLIYEYYIYESEISSWLK</sequence>
<keyword evidence="3" id="KW-1185">Reference proteome</keyword>
<evidence type="ECO:0000313" key="2">
    <source>
        <dbReference type="EMBL" id="EJZ42301.1"/>
    </source>
</evidence>
<keyword evidence="1" id="KW-0472">Membrane</keyword>
<feature type="transmembrane region" description="Helical" evidence="1">
    <location>
        <begin position="63"/>
        <end position="84"/>
    </location>
</feature>
<protein>
    <submittedName>
        <fullName evidence="2">Uncharacterized protein</fullName>
    </submittedName>
</protein>
<proteinExistence type="predicted"/>
<accession>A0ABN0H9I7</accession>
<evidence type="ECO:0000313" key="3">
    <source>
        <dbReference type="Proteomes" id="UP000018720"/>
    </source>
</evidence>
<evidence type="ECO:0000256" key="1">
    <source>
        <dbReference type="SAM" id="Phobius"/>
    </source>
</evidence>
<keyword evidence="1" id="KW-0812">Transmembrane</keyword>